<reference evidence="1" key="1">
    <citation type="submission" date="2024-12" db="EMBL/GenBank/DDBJ databases">
        <title>Comparative genomics and development of molecular markers within Purpureocillium lilacinum and among Purpureocillium species.</title>
        <authorList>
            <person name="Yeh Z.-Y."/>
            <person name="Ni N.-T."/>
            <person name="Lo P.-H."/>
            <person name="Mushyakhwo K."/>
            <person name="Lin C.-F."/>
            <person name="Nai Y.-S."/>
        </authorList>
    </citation>
    <scope>NUCLEOTIDE SEQUENCE</scope>
    <source>
        <strain evidence="1">NCHU-NPUST-175</strain>
    </source>
</reference>
<dbReference type="EMBL" id="JBGNUJ010000006">
    <property type="protein sequence ID" value="KAL3958213.1"/>
    <property type="molecule type" value="Genomic_DNA"/>
</dbReference>
<accession>A0ACC4DQ10</accession>
<keyword evidence="2" id="KW-1185">Reference proteome</keyword>
<organism evidence="1 2">
    <name type="scientific">Purpureocillium lilacinum</name>
    <name type="common">Paecilomyces lilacinus</name>
    <dbReference type="NCBI Taxonomy" id="33203"/>
    <lineage>
        <taxon>Eukaryota</taxon>
        <taxon>Fungi</taxon>
        <taxon>Dikarya</taxon>
        <taxon>Ascomycota</taxon>
        <taxon>Pezizomycotina</taxon>
        <taxon>Sordariomycetes</taxon>
        <taxon>Hypocreomycetidae</taxon>
        <taxon>Hypocreales</taxon>
        <taxon>Ophiocordycipitaceae</taxon>
        <taxon>Purpureocillium</taxon>
    </lineage>
</organism>
<dbReference type="Proteomes" id="UP001638806">
    <property type="component" value="Unassembled WGS sequence"/>
</dbReference>
<evidence type="ECO:0000313" key="2">
    <source>
        <dbReference type="Proteomes" id="UP001638806"/>
    </source>
</evidence>
<name>A0ACC4DQ10_PURLI</name>
<proteinExistence type="predicted"/>
<comment type="caution">
    <text evidence="1">The sequence shown here is derived from an EMBL/GenBank/DDBJ whole genome shotgun (WGS) entry which is preliminary data.</text>
</comment>
<sequence>MEWNNTPTLRPSPHLRTRHHTTTLLVLLTATSPAALACLPAAFRLSRARTPVTVLPSSPLGPRSRTQTQHSRERSTRCLRALPSEGGVLDESARRHGTTLCDPARSPRHAVLARALRLNTTTSRRSPSPTIGLCCHCYAPI</sequence>
<evidence type="ECO:0000313" key="1">
    <source>
        <dbReference type="EMBL" id="KAL3958213.1"/>
    </source>
</evidence>
<gene>
    <name evidence="1" type="ORF">ACCO45_006375</name>
</gene>
<protein>
    <submittedName>
        <fullName evidence="1">Uncharacterized protein</fullName>
    </submittedName>
</protein>